<organism evidence="2 3">
    <name type="scientific">Sphingomonas turrisvirgatae</name>
    <dbReference type="NCBI Taxonomy" id="1888892"/>
    <lineage>
        <taxon>Bacteria</taxon>
        <taxon>Pseudomonadati</taxon>
        <taxon>Pseudomonadota</taxon>
        <taxon>Alphaproteobacteria</taxon>
        <taxon>Sphingomonadales</taxon>
        <taxon>Sphingomonadaceae</taxon>
        <taxon>Sphingomonas</taxon>
    </lineage>
</organism>
<accession>A0A1E3LTH8</accession>
<dbReference type="EMBL" id="MDDS01000039">
    <property type="protein sequence ID" value="ODP37047.1"/>
    <property type="molecule type" value="Genomic_DNA"/>
</dbReference>
<comment type="caution">
    <text evidence="2">The sequence shown here is derived from an EMBL/GenBank/DDBJ whole genome shotgun (WGS) entry which is preliminary data.</text>
</comment>
<protein>
    <recommendedName>
        <fullName evidence="4">Cell wall polymerase</fullName>
    </recommendedName>
</protein>
<feature type="transmembrane region" description="Helical" evidence="1">
    <location>
        <begin position="257"/>
        <end position="278"/>
    </location>
</feature>
<feature type="transmembrane region" description="Helical" evidence="1">
    <location>
        <begin position="165"/>
        <end position="182"/>
    </location>
</feature>
<reference evidence="2 3" key="1">
    <citation type="submission" date="2016-08" db="EMBL/GenBank/DDBJ databases">
        <title>Draft genome of the agarase producing Sphingomonas sp. MCT13.</title>
        <authorList>
            <person name="D'Andrea M.M."/>
            <person name="Rossolini G.M."/>
            <person name="Thaller M.C."/>
        </authorList>
    </citation>
    <scope>NUCLEOTIDE SEQUENCE [LARGE SCALE GENOMIC DNA]</scope>
    <source>
        <strain evidence="2 3">MCT13</strain>
    </source>
</reference>
<proteinExistence type="predicted"/>
<dbReference type="AlphaFoldDB" id="A0A1E3LTH8"/>
<feature type="transmembrane region" description="Helical" evidence="1">
    <location>
        <begin position="71"/>
        <end position="89"/>
    </location>
</feature>
<feature type="transmembrane region" description="Helical" evidence="1">
    <location>
        <begin position="202"/>
        <end position="226"/>
    </location>
</feature>
<evidence type="ECO:0008006" key="4">
    <source>
        <dbReference type="Google" id="ProtNLM"/>
    </source>
</evidence>
<dbReference type="STRING" id="1888892.BFL28_18990"/>
<name>A0A1E3LTH8_9SPHN</name>
<evidence type="ECO:0000313" key="3">
    <source>
        <dbReference type="Proteomes" id="UP000094487"/>
    </source>
</evidence>
<feature type="transmembrane region" description="Helical" evidence="1">
    <location>
        <begin position="95"/>
        <end position="117"/>
    </location>
</feature>
<gene>
    <name evidence="2" type="ORF">BFL28_18990</name>
</gene>
<evidence type="ECO:0000313" key="2">
    <source>
        <dbReference type="EMBL" id="ODP37047.1"/>
    </source>
</evidence>
<keyword evidence="3" id="KW-1185">Reference proteome</keyword>
<sequence>MNVLTGTMRRPRALGLACAIGAVLLGLSYMAAAGAPAHYLAINGGALLVGIALLLIGSIAARSGANGAGRLIMAIACALLATTWLGYSAEGATRWIKLAGVTLQPSLILLPVAVVIFARYRGRLATIGMILTSAALALQPDRAMAGMLVAGLAVLAIVRVDRAVLTALAASMLSFAVTLVRADDLGASLYVDQILFSSFDVHALAGMAVLTGAFLLLIPAILGGLYDEANRDIYLAFGAIWLAAIIAAALGNYPTPLVGYGGSAIIGYVLSLAALPLIHAANTITQPGAGEGSDASSENPSFHLKLA</sequence>
<feature type="transmembrane region" description="Helical" evidence="1">
    <location>
        <begin position="233"/>
        <end position="251"/>
    </location>
</feature>
<feature type="transmembrane region" description="Helical" evidence="1">
    <location>
        <begin position="40"/>
        <end position="59"/>
    </location>
</feature>
<evidence type="ECO:0000256" key="1">
    <source>
        <dbReference type="SAM" id="Phobius"/>
    </source>
</evidence>
<keyword evidence="1" id="KW-0472">Membrane</keyword>
<dbReference type="Proteomes" id="UP000094487">
    <property type="component" value="Unassembled WGS sequence"/>
</dbReference>
<keyword evidence="1" id="KW-1133">Transmembrane helix</keyword>
<keyword evidence="1" id="KW-0812">Transmembrane</keyword>